<dbReference type="SUPFAM" id="SSF52540">
    <property type="entry name" value="P-loop containing nucleoside triphosphate hydrolases"/>
    <property type="match status" value="1"/>
</dbReference>
<dbReference type="NCBIfam" id="TIGR01978">
    <property type="entry name" value="sufC"/>
    <property type="match status" value="1"/>
</dbReference>
<dbReference type="Proteomes" id="UP000266745">
    <property type="component" value="Chromosome"/>
</dbReference>
<dbReference type="KEGG" id="tah:SU86_003520"/>
<dbReference type="RefSeq" id="WP_048188404.1">
    <property type="nucleotide sequence ID" value="NZ_CP011097.1"/>
</dbReference>
<dbReference type="CDD" id="cd03217">
    <property type="entry name" value="ABC_FeS_Assembly"/>
    <property type="match status" value="1"/>
</dbReference>
<evidence type="ECO:0000256" key="1">
    <source>
        <dbReference type="ARBA" id="ARBA00022741"/>
    </source>
</evidence>
<dbReference type="STRING" id="1603555.SU86_003520"/>
<dbReference type="AlphaFoldDB" id="A0A3G1B1X3"/>
<dbReference type="PANTHER" id="PTHR43204:SF1">
    <property type="entry name" value="ABC TRANSPORTER I FAMILY MEMBER 6, CHLOROPLASTIC"/>
    <property type="match status" value="1"/>
</dbReference>
<dbReference type="GO" id="GO:0016887">
    <property type="term" value="F:ATP hydrolysis activity"/>
    <property type="evidence" value="ECO:0007669"/>
    <property type="project" value="InterPro"/>
</dbReference>
<dbReference type="PANTHER" id="PTHR43204">
    <property type="entry name" value="ABC TRANSPORTER I FAMILY MEMBER 6, CHLOROPLASTIC"/>
    <property type="match status" value="1"/>
</dbReference>
<dbReference type="Gene3D" id="3.40.50.300">
    <property type="entry name" value="P-loop containing nucleotide triphosphate hydrolases"/>
    <property type="match status" value="1"/>
</dbReference>
<protein>
    <submittedName>
        <fullName evidence="4">ABC transporter ATP-binding protein</fullName>
    </submittedName>
</protein>
<dbReference type="InterPro" id="IPR027417">
    <property type="entry name" value="P-loop_NTPase"/>
</dbReference>
<sequence>MAVLEIKDLHVQREGKQILKGVNLKTGPGEVHAIMGPNGSGKSTLAYTLLGHPKYEVTQGKIIFDGEDVTEASTDERAKKGLFLGFQYPTEVSGVGYSHFLRTSYNALSKSLQSSNREVFITVREFQNYLKKNLQTVGLRDDFLGRYLNEGFSGGEKKRSEVLQMAVLKPKVSILDEPDSGLDIDAVQAVAKAINDVSTPDATIIVITHYARILNFLKKLDYVHVFAHGKVLKSGNASLAQELEQKGYDWIVNA</sequence>
<proteinExistence type="predicted"/>
<dbReference type="PROSITE" id="PS50893">
    <property type="entry name" value="ABC_TRANSPORTER_2"/>
    <property type="match status" value="1"/>
</dbReference>
<feature type="domain" description="ABC transporter" evidence="3">
    <location>
        <begin position="4"/>
        <end position="253"/>
    </location>
</feature>
<dbReference type="SMART" id="SM00382">
    <property type="entry name" value="AAA"/>
    <property type="match status" value="1"/>
</dbReference>
<dbReference type="Pfam" id="PF00005">
    <property type="entry name" value="ABC_tran"/>
    <property type="match status" value="1"/>
</dbReference>
<keyword evidence="2 4" id="KW-0067">ATP-binding</keyword>
<keyword evidence="5" id="KW-1185">Reference proteome</keyword>
<evidence type="ECO:0000313" key="5">
    <source>
        <dbReference type="Proteomes" id="UP000266745"/>
    </source>
</evidence>
<dbReference type="OrthoDB" id="18492at2157"/>
<dbReference type="EMBL" id="CP011097">
    <property type="protein sequence ID" value="AJZ75596.1"/>
    <property type="molecule type" value="Genomic_DNA"/>
</dbReference>
<gene>
    <name evidence="4" type="ORF">SU86_003520</name>
</gene>
<accession>A0A3G1B1X3</accession>
<name>A0A3G1B1X3_9ARCH</name>
<organism evidence="4 5">
    <name type="scientific">Candidatus Nitrosotenuis cloacae</name>
    <dbReference type="NCBI Taxonomy" id="1603555"/>
    <lineage>
        <taxon>Archaea</taxon>
        <taxon>Nitrososphaerota</taxon>
        <taxon>Candidatus Nitrosotenuis</taxon>
    </lineage>
</organism>
<dbReference type="GeneID" id="24875460"/>
<keyword evidence="1" id="KW-0547">Nucleotide-binding</keyword>
<reference evidence="4 5" key="1">
    <citation type="journal article" date="2016" name="Sci. Rep.">
        <title>A novel ammonia-oxidizing archaeon from wastewater treatment plant: Its enrichment, physiological and genomic characteristics.</title>
        <authorList>
            <person name="Li Y."/>
            <person name="Ding K."/>
            <person name="Wen X."/>
            <person name="Zhang B."/>
            <person name="Shen B."/>
            <person name="Yang Y."/>
        </authorList>
    </citation>
    <scope>NUCLEOTIDE SEQUENCE [LARGE SCALE GENOMIC DNA]</scope>
    <source>
        <strain evidence="4 5">SAT1</strain>
    </source>
</reference>
<evidence type="ECO:0000259" key="3">
    <source>
        <dbReference type="PROSITE" id="PS50893"/>
    </source>
</evidence>
<evidence type="ECO:0000313" key="4">
    <source>
        <dbReference type="EMBL" id="AJZ75596.1"/>
    </source>
</evidence>
<dbReference type="InterPro" id="IPR003593">
    <property type="entry name" value="AAA+_ATPase"/>
</dbReference>
<dbReference type="InterPro" id="IPR003439">
    <property type="entry name" value="ABC_transporter-like_ATP-bd"/>
</dbReference>
<dbReference type="InterPro" id="IPR010230">
    <property type="entry name" value="FeS-cluster_ATPase_SufC"/>
</dbReference>
<evidence type="ECO:0000256" key="2">
    <source>
        <dbReference type="ARBA" id="ARBA00022840"/>
    </source>
</evidence>
<dbReference type="GO" id="GO:0005524">
    <property type="term" value="F:ATP binding"/>
    <property type="evidence" value="ECO:0007669"/>
    <property type="project" value="UniProtKB-KW"/>
</dbReference>